<evidence type="ECO:0000313" key="1">
    <source>
        <dbReference type="EMBL" id="KYD21207.1"/>
    </source>
</evidence>
<reference evidence="1 2" key="1">
    <citation type="submission" date="2016-01" db="EMBL/GenBank/DDBJ databases">
        <title>Draft Genome Sequences of Seven Thermophilic Sporeformers Isolated from Foods.</title>
        <authorList>
            <person name="Berendsen E.M."/>
            <person name="Wells-Bennik M.H."/>
            <person name="Krawcyk A.O."/>
            <person name="De Jong A."/>
            <person name="Holsappel S."/>
            <person name="Eijlander R.T."/>
            <person name="Kuipers O.P."/>
        </authorList>
    </citation>
    <scope>NUCLEOTIDE SEQUENCE [LARGE SCALE GENOMIC DNA]</scope>
    <source>
        <strain evidence="1 2">B4135</strain>
    </source>
</reference>
<dbReference type="EMBL" id="LQYT01000021">
    <property type="protein sequence ID" value="KYD21207.1"/>
    <property type="molecule type" value="Genomic_DNA"/>
</dbReference>
<gene>
    <name evidence="1" type="ORF">B4135_0542</name>
</gene>
<comment type="caution">
    <text evidence="1">The sequence shown here is derived from an EMBL/GenBank/DDBJ whole genome shotgun (WGS) entry which is preliminary data.</text>
</comment>
<protein>
    <submittedName>
        <fullName evidence="1">Uncharacterized protein</fullName>
    </submittedName>
</protein>
<dbReference type="STRING" id="301148.B4135_0542"/>
<accession>A0A150M9K2</accession>
<proteinExistence type="predicted"/>
<dbReference type="AlphaFoldDB" id="A0A150M9K2"/>
<evidence type="ECO:0000313" key="2">
    <source>
        <dbReference type="Proteomes" id="UP000075683"/>
    </source>
</evidence>
<name>A0A150M9K2_9BACI</name>
<dbReference type="Proteomes" id="UP000075683">
    <property type="component" value="Unassembled WGS sequence"/>
</dbReference>
<organism evidence="1 2">
    <name type="scientific">Caldibacillus debilis</name>
    <dbReference type="NCBI Taxonomy" id="301148"/>
    <lineage>
        <taxon>Bacteria</taxon>
        <taxon>Bacillati</taxon>
        <taxon>Bacillota</taxon>
        <taxon>Bacilli</taxon>
        <taxon>Bacillales</taxon>
        <taxon>Bacillaceae</taxon>
        <taxon>Caldibacillus</taxon>
    </lineage>
</organism>
<sequence length="40" mass="4528">MVFLFEAAGLSVCGWEKGPCRICNNSGKFYKIAIFRSVER</sequence>